<accession>A0A7C9RKB5</accession>
<proteinExistence type="predicted"/>
<name>A0A7C9RKB5_9BRAD</name>
<evidence type="ECO:0000313" key="3">
    <source>
        <dbReference type="Proteomes" id="UP000480266"/>
    </source>
</evidence>
<sequence>MNWQKIRNTLSAPLEWTADQVKARPKAFLIVWTATSITAFILGARWF</sequence>
<keyword evidence="3" id="KW-1185">Reference proteome</keyword>
<reference evidence="2" key="1">
    <citation type="submission" date="2020-02" db="EMBL/GenBank/DDBJ databases">
        <title>Draft genome sequence of Candidatus Afipia apatlaquensis IBT-C3, a potential strain for decolorization of textile dyes.</title>
        <authorList>
            <person name="Sanchez-Reyes A."/>
            <person name="Breton-Deval L."/>
            <person name="Mangelson H."/>
            <person name="Sanchez-Flores A."/>
        </authorList>
    </citation>
    <scope>NUCLEOTIDE SEQUENCE [LARGE SCALE GENOMIC DNA]</scope>
    <source>
        <strain evidence="2">IBT-C3</strain>
    </source>
</reference>
<dbReference type="Proteomes" id="UP000480266">
    <property type="component" value="Unassembled WGS sequence"/>
</dbReference>
<gene>
    <name evidence="2" type="ORF">G4V63_16850</name>
</gene>
<dbReference type="EMBL" id="JAAMRR010000863">
    <property type="protein sequence ID" value="NGX96816.1"/>
    <property type="molecule type" value="Genomic_DNA"/>
</dbReference>
<evidence type="ECO:0000256" key="1">
    <source>
        <dbReference type="SAM" id="Phobius"/>
    </source>
</evidence>
<organism evidence="2 3">
    <name type="scientific">Candidatus Afipia apatlaquensis</name>
    <dbReference type="NCBI Taxonomy" id="2712852"/>
    <lineage>
        <taxon>Bacteria</taxon>
        <taxon>Pseudomonadati</taxon>
        <taxon>Pseudomonadota</taxon>
        <taxon>Alphaproteobacteria</taxon>
        <taxon>Hyphomicrobiales</taxon>
        <taxon>Nitrobacteraceae</taxon>
        <taxon>Afipia</taxon>
    </lineage>
</organism>
<dbReference type="AlphaFoldDB" id="A0A7C9RKB5"/>
<keyword evidence="1" id="KW-0812">Transmembrane</keyword>
<comment type="caution">
    <text evidence="2">The sequence shown here is derived from an EMBL/GenBank/DDBJ whole genome shotgun (WGS) entry which is preliminary data.</text>
</comment>
<evidence type="ECO:0000313" key="2">
    <source>
        <dbReference type="EMBL" id="NGX96816.1"/>
    </source>
</evidence>
<protein>
    <submittedName>
        <fullName evidence="2">Uncharacterized protein</fullName>
    </submittedName>
</protein>
<feature type="transmembrane region" description="Helical" evidence="1">
    <location>
        <begin position="27"/>
        <end position="46"/>
    </location>
</feature>
<keyword evidence="1" id="KW-0472">Membrane</keyword>
<keyword evidence="1" id="KW-1133">Transmembrane helix</keyword>